<dbReference type="InterPro" id="IPR013083">
    <property type="entry name" value="Znf_RING/FYVE/PHD"/>
</dbReference>
<comment type="caution">
    <text evidence="14">The sequence shown here is derived from an EMBL/GenBank/DDBJ whole genome shotgun (WGS) entry which is preliminary data.</text>
</comment>
<dbReference type="GO" id="GO:0005737">
    <property type="term" value="C:cytoplasm"/>
    <property type="evidence" value="ECO:0007669"/>
    <property type="project" value="UniProtKB-SubCell"/>
</dbReference>
<organism evidence="14 15">
    <name type="scientific">Gnathostoma spinigerum</name>
    <dbReference type="NCBI Taxonomy" id="75299"/>
    <lineage>
        <taxon>Eukaryota</taxon>
        <taxon>Metazoa</taxon>
        <taxon>Ecdysozoa</taxon>
        <taxon>Nematoda</taxon>
        <taxon>Chromadorea</taxon>
        <taxon>Rhabditida</taxon>
        <taxon>Spirurina</taxon>
        <taxon>Gnathostomatomorpha</taxon>
        <taxon>Gnathostomatoidea</taxon>
        <taxon>Gnathostomatidae</taxon>
        <taxon>Gnathostoma</taxon>
    </lineage>
</organism>
<dbReference type="Pfam" id="PF12678">
    <property type="entry name" value="zf-rbx1"/>
    <property type="match status" value="1"/>
</dbReference>
<comment type="similarity">
    <text evidence="4">Belongs to the RING-box family.</text>
</comment>
<comment type="subcellular location">
    <subcellularLocation>
        <location evidence="2">Cytoplasm</location>
    </subcellularLocation>
    <subcellularLocation>
        <location evidence="1">Nucleus</location>
    </subcellularLocation>
</comment>
<dbReference type="GO" id="GO:0008270">
    <property type="term" value="F:zinc ion binding"/>
    <property type="evidence" value="ECO:0007669"/>
    <property type="project" value="UniProtKB-KW"/>
</dbReference>
<keyword evidence="8" id="KW-0833">Ubl conjugation pathway</keyword>
<proteinExistence type="inferred from homology"/>
<reference evidence="14 15" key="1">
    <citation type="submission" date="2024-08" db="EMBL/GenBank/DDBJ databases">
        <title>Gnathostoma spinigerum genome.</title>
        <authorList>
            <person name="Gonzalez-Bertolin B."/>
            <person name="Monzon S."/>
            <person name="Zaballos A."/>
            <person name="Jimenez P."/>
            <person name="Dekumyoy P."/>
            <person name="Varona S."/>
            <person name="Cuesta I."/>
            <person name="Sumanam S."/>
            <person name="Adisakwattana P."/>
            <person name="Gasser R.B."/>
            <person name="Hernandez-Gonzalez A."/>
            <person name="Young N.D."/>
            <person name="Perteguer M.J."/>
        </authorList>
    </citation>
    <scope>NUCLEOTIDE SEQUENCE [LARGE SCALE GENOMIC DNA]</scope>
    <source>
        <strain evidence="14">AL3</strain>
        <tissue evidence="14">Liver</tissue>
    </source>
</reference>
<dbReference type="InterPro" id="IPR024766">
    <property type="entry name" value="Znf_RING_H2"/>
</dbReference>
<sequence>MSSGGGIYHRSNSRSTLDSATDSFKCMGRSKAKKPTAQSKRLYQMSSNSTRSNTYFTSGLWRWEIISENCALCRNHLTDTCVQCLDKKSGRMNDECTVATGMCNHTFHFHCLCVWLEKQKICPLDKQEWDFQSFGH</sequence>
<evidence type="ECO:0000259" key="13">
    <source>
        <dbReference type="PROSITE" id="PS50089"/>
    </source>
</evidence>
<dbReference type="Gene3D" id="3.30.40.10">
    <property type="entry name" value="Zinc/RING finger domain, C3HC4 (zinc finger)"/>
    <property type="match status" value="1"/>
</dbReference>
<evidence type="ECO:0000256" key="11">
    <source>
        <dbReference type="PROSITE-ProRule" id="PRU00175"/>
    </source>
</evidence>
<keyword evidence="10" id="KW-0539">Nucleus</keyword>
<evidence type="ECO:0000256" key="3">
    <source>
        <dbReference type="ARBA" id="ARBA00004906"/>
    </source>
</evidence>
<evidence type="ECO:0000313" key="15">
    <source>
        <dbReference type="Proteomes" id="UP001608902"/>
    </source>
</evidence>
<evidence type="ECO:0000256" key="7">
    <source>
        <dbReference type="ARBA" id="ARBA00022771"/>
    </source>
</evidence>
<evidence type="ECO:0000256" key="1">
    <source>
        <dbReference type="ARBA" id="ARBA00004123"/>
    </source>
</evidence>
<feature type="region of interest" description="Disordered" evidence="12">
    <location>
        <begin position="1"/>
        <end position="21"/>
    </location>
</feature>
<dbReference type="PROSITE" id="PS50089">
    <property type="entry name" value="ZF_RING_2"/>
    <property type="match status" value="1"/>
</dbReference>
<keyword evidence="5" id="KW-0963">Cytoplasm</keyword>
<dbReference type="Proteomes" id="UP001608902">
    <property type="component" value="Unassembled WGS sequence"/>
</dbReference>
<comment type="pathway">
    <text evidence="3">Protein modification; protein ubiquitination.</text>
</comment>
<evidence type="ECO:0000256" key="6">
    <source>
        <dbReference type="ARBA" id="ARBA00022723"/>
    </source>
</evidence>
<evidence type="ECO:0000256" key="10">
    <source>
        <dbReference type="ARBA" id="ARBA00023242"/>
    </source>
</evidence>
<evidence type="ECO:0000256" key="12">
    <source>
        <dbReference type="SAM" id="MobiDB-lite"/>
    </source>
</evidence>
<keyword evidence="6" id="KW-0479">Metal-binding</keyword>
<dbReference type="PANTHER" id="PTHR11210">
    <property type="entry name" value="RING BOX"/>
    <property type="match status" value="1"/>
</dbReference>
<evidence type="ECO:0000256" key="5">
    <source>
        <dbReference type="ARBA" id="ARBA00022490"/>
    </source>
</evidence>
<accession>A0ABD6EVQ6</accession>
<gene>
    <name evidence="14" type="ORF">AB6A40_010685</name>
</gene>
<dbReference type="SUPFAM" id="SSF57850">
    <property type="entry name" value="RING/U-box"/>
    <property type="match status" value="1"/>
</dbReference>
<evidence type="ECO:0000256" key="8">
    <source>
        <dbReference type="ARBA" id="ARBA00022786"/>
    </source>
</evidence>
<dbReference type="InterPro" id="IPR051031">
    <property type="entry name" value="RING-box_E3_Ubiquitin_Ligase"/>
</dbReference>
<dbReference type="EMBL" id="JBGFUD010014653">
    <property type="protein sequence ID" value="MFH4983976.1"/>
    <property type="molecule type" value="Genomic_DNA"/>
</dbReference>
<keyword evidence="9" id="KW-0862">Zinc</keyword>
<keyword evidence="7 11" id="KW-0863">Zinc-finger</keyword>
<name>A0ABD6EVQ6_9BILA</name>
<dbReference type="InterPro" id="IPR001841">
    <property type="entry name" value="Znf_RING"/>
</dbReference>
<dbReference type="AlphaFoldDB" id="A0ABD6EVQ6"/>
<evidence type="ECO:0000256" key="4">
    <source>
        <dbReference type="ARBA" id="ARBA00009273"/>
    </source>
</evidence>
<evidence type="ECO:0000313" key="14">
    <source>
        <dbReference type="EMBL" id="MFH4983976.1"/>
    </source>
</evidence>
<feature type="domain" description="RING-type" evidence="13">
    <location>
        <begin position="81"/>
        <end position="126"/>
    </location>
</feature>
<dbReference type="GO" id="GO:0005634">
    <property type="term" value="C:nucleus"/>
    <property type="evidence" value="ECO:0007669"/>
    <property type="project" value="UniProtKB-SubCell"/>
</dbReference>
<dbReference type="GO" id="GO:0031461">
    <property type="term" value="C:cullin-RING ubiquitin ligase complex"/>
    <property type="evidence" value="ECO:0007669"/>
    <property type="project" value="UniProtKB-ARBA"/>
</dbReference>
<evidence type="ECO:0000256" key="9">
    <source>
        <dbReference type="ARBA" id="ARBA00022833"/>
    </source>
</evidence>
<evidence type="ECO:0000256" key="2">
    <source>
        <dbReference type="ARBA" id="ARBA00004496"/>
    </source>
</evidence>
<keyword evidence="15" id="KW-1185">Reference proteome</keyword>
<protein>
    <recommendedName>
        <fullName evidence="13">RING-type domain-containing protein</fullName>
    </recommendedName>
</protein>